<dbReference type="EMBL" id="KV454212">
    <property type="protein sequence ID" value="ODQ58317.1"/>
    <property type="molecule type" value="Genomic_DNA"/>
</dbReference>
<evidence type="ECO:0000256" key="2">
    <source>
        <dbReference type="ARBA" id="ARBA00004421"/>
    </source>
</evidence>
<dbReference type="GO" id="GO:0045033">
    <property type="term" value="P:peroxisome inheritance"/>
    <property type="evidence" value="ECO:0007669"/>
    <property type="project" value="InterPro"/>
</dbReference>
<dbReference type="Proteomes" id="UP000094112">
    <property type="component" value="Unassembled WGS sequence"/>
</dbReference>
<proteinExistence type="inferred from homology"/>
<organism evidence="7 8">
    <name type="scientific">Wickerhamomyces anomalus (strain ATCC 58044 / CBS 1984 / NCYC 433 / NRRL Y-366-8)</name>
    <name type="common">Yeast</name>
    <name type="synonym">Hansenula anomala</name>
    <dbReference type="NCBI Taxonomy" id="683960"/>
    <lineage>
        <taxon>Eukaryota</taxon>
        <taxon>Fungi</taxon>
        <taxon>Dikarya</taxon>
        <taxon>Ascomycota</taxon>
        <taxon>Saccharomycotina</taxon>
        <taxon>Saccharomycetes</taxon>
        <taxon>Phaffomycetales</taxon>
        <taxon>Wickerhamomycetaceae</taxon>
        <taxon>Wickerhamomyces</taxon>
    </lineage>
</organism>
<comment type="function">
    <text evidence="1">Required for peroxisome inheritance.</text>
</comment>
<gene>
    <name evidence="7" type="ORF">WICANDRAFT_64453</name>
</gene>
<dbReference type="GO" id="GO:0005780">
    <property type="term" value="C:extrinsic component of intraperoxisomal membrane"/>
    <property type="evidence" value="ECO:0007669"/>
    <property type="project" value="InterPro"/>
</dbReference>
<reference evidence="7 8" key="1">
    <citation type="journal article" date="2016" name="Proc. Natl. Acad. Sci. U.S.A.">
        <title>Comparative genomics of biotechnologically important yeasts.</title>
        <authorList>
            <person name="Riley R."/>
            <person name="Haridas S."/>
            <person name="Wolfe K.H."/>
            <person name="Lopes M.R."/>
            <person name="Hittinger C.T."/>
            <person name="Goeker M."/>
            <person name="Salamov A.A."/>
            <person name="Wisecaver J.H."/>
            <person name="Long T.M."/>
            <person name="Calvey C.H."/>
            <person name="Aerts A.L."/>
            <person name="Barry K.W."/>
            <person name="Choi C."/>
            <person name="Clum A."/>
            <person name="Coughlan A.Y."/>
            <person name="Deshpande S."/>
            <person name="Douglass A.P."/>
            <person name="Hanson S.J."/>
            <person name="Klenk H.-P."/>
            <person name="LaButti K.M."/>
            <person name="Lapidus A."/>
            <person name="Lindquist E.A."/>
            <person name="Lipzen A.M."/>
            <person name="Meier-Kolthoff J.P."/>
            <person name="Ohm R.A."/>
            <person name="Otillar R.P."/>
            <person name="Pangilinan J.L."/>
            <person name="Peng Y."/>
            <person name="Rokas A."/>
            <person name="Rosa C.A."/>
            <person name="Scheuner C."/>
            <person name="Sibirny A.A."/>
            <person name="Slot J.C."/>
            <person name="Stielow J.B."/>
            <person name="Sun H."/>
            <person name="Kurtzman C.P."/>
            <person name="Blackwell M."/>
            <person name="Grigoriev I.V."/>
            <person name="Jeffries T.W."/>
        </authorList>
    </citation>
    <scope>NUCLEOTIDE SEQUENCE [LARGE SCALE GENOMIC DNA]</scope>
    <source>
        <strain evidence="8">ATCC 58044 / CBS 1984 / NCYC 433 / NRRL Y-366-8</strain>
    </source>
</reference>
<evidence type="ECO:0000256" key="1">
    <source>
        <dbReference type="ARBA" id="ARBA00003594"/>
    </source>
</evidence>
<evidence type="ECO:0000256" key="6">
    <source>
        <dbReference type="SAM" id="MobiDB-lite"/>
    </source>
</evidence>
<feature type="region of interest" description="Disordered" evidence="6">
    <location>
        <begin position="56"/>
        <end position="97"/>
    </location>
</feature>
<evidence type="ECO:0000256" key="3">
    <source>
        <dbReference type="ARBA" id="ARBA00010707"/>
    </source>
</evidence>
<dbReference type="OrthoDB" id="3980558at2759"/>
<dbReference type="AlphaFoldDB" id="A0A1E3P0C5"/>
<comment type="subcellular location">
    <subcellularLocation>
        <location evidence="2">Peroxisome membrane</location>
        <topology evidence="2">Peripheral membrane protein</topology>
    </subcellularLocation>
</comment>
<dbReference type="Pfam" id="PF12634">
    <property type="entry name" value="Inp1"/>
    <property type="match status" value="1"/>
</dbReference>
<feature type="compositionally biased region" description="Polar residues" evidence="6">
    <location>
        <begin position="67"/>
        <end position="97"/>
    </location>
</feature>
<comment type="similarity">
    <text evidence="3">Belongs to the INP1 family.</text>
</comment>
<name>A0A1E3P0C5_WICAA</name>
<feature type="region of interest" description="Disordered" evidence="6">
    <location>
        <begin position="1"/>
        <end position="23"/>
    </location>
</feature>
<dbReference type="InterPro" id="IPR024758">
    <property type="entry name" value="Inp1"/>
</dbReference>
<dbReference type="GeneID" id="30200985"/>
<keyword evidence="5" id="KW-0472">Membrane</keyword>
<sequence>MLTSSSPMQALSPTTSLTGKSMTSDEIVDITNSRKLLRPTNEFGSLVLTPRKRALARKNNNNNNNNDPITSTPASSNGMVSPPLSSQKSIETLNSPQKALEDPIKINSVHEEETFDPEERITLFHFFKANIYSFEEMDNMEEKQGRLLGHGKFEVYQMHMKKVSYFQCGSVVYPILPRLKILKISHNQFILPLSNPERYWRIVIETNDSLIIKELEEVYKKICHFRNLYIQSTSELPITKTLPPPITTLPTSKSQASLSSITTAVACFALESDSSTFVEQISTESTPLPTQDEEETDEVESVVSSLDSALEDLTEDPKHFIQQEQLETSRYFTPSSSVQHTTLIDESRDTILLSPTFQHESSRILPKSRSSRSASLYIAESSWMDPTDDLITSSPGTDRYIKLNLNPNPRFLNKKKEKNLQKRIVTDSVLTNKSHRYSSYDVYNMLCDEDLDHQEKDAGFTGFLKSFWA</sequence>
<evidence type="ECO:0000313" key="7">
    <source>
        <dbReference type="EMBL" id="ODQ58317.1"/>
    </source>
</evidence>
<accession>A0A1E3P0C5</accession>
<dbReference type="STRING" id="683960.A0A1E3P0C5"/>
<dbReference type="RefSeq" id="XP_019037524.1">
    <property type="nucleotide sequence ID" value="XM_019183739.1"/>
</dbReference>
<evidence type="ECO:0000256" key="4">
    <source>
        <dbReference type="ARBA" id="ARBA00021397"/>
    </source>
</evidence>
<evidence type="ECO:0000313" key="8">
    <source>
        <dbReference type="Proteomes" id="UP000094112"/>
    </source>
</evidence>
<protein>
    <recommendedName>
        <fullName evidence="4">Inheritance of peroxisomes protein 1</fullName>
    </recommendedName>
</protein>
<evidence type="ECO:0000256" key="5">
    <source>
        <dbReference type="ARBA" id="ARBA00023136"/>
    </source>
</evidence>
<keyword evidence="8" id="KW-1185">Reference proteome</keyword>